<protein>
    <submittedName>
        <fullName evidence="1">Uncharacterized protein</fullName>
    </submittedName>
</protein>
<name>E3L8H7_PUCGT</name>
<dbReference type="AlphaFoldDB" id="E3L8H7"/>
<sequence length="134" mass="14928">MNKGRMKKKAQGTAWGHDVNIHKKFGSGDIIAGYHRVMDSGGELKLNYGPNAHCPRPHRGKSTDMVLLRNFFTKPRSRTASSVEGEGERREEWFEELLTVTKMSTVTCVEMDQAESCVVIPLGEGGDTIGAYLW</sequence>
<dbReference type="KEGG" id="pgr:PGTG_18916"/>
<keyword evidence="2" id="KW-1185">Reference proteome</keyword>
<gene>
    <name evidence="1" type="ORF">PGTG_18916</name>
</gene>
<dbReference type="RefSeq" id="XP_003337271.1">
    <property type="nucleotide sequence ID" value="XM_003337223.1"/>
</dbReference>
<dbReference type="EMBL" id="DS178374">
    <property type="protein sequence ID" value="EFP92852.1"/>
    <property type="molecule type" value="Genomic_DNA"/>
</dbReference>
<dbReference type="OrthoDB" id="10495708at2759"/>
<dbReference type="VEuPathDB" id="FungiDB:PGTG_18916"/>
<dbReference type="Proteomes" id="UP000008783">
    <property type="component" value="Unassembled WGS sequence"/>
</dbReference>
<organism evidence="1 2">
    <name type="scientific">Puccinia graminis f. sp. tritici (strain CRL 75-36-700-3 / race SCCL)</name>
    <name type="common">Black stem rust fungus</name>
    <dbReference type="NCBI Taxonomy" id="418459"/>
    <lineage>
        <taxon>Eukaryota</taxon>
        <taxon>Fungi</taxon>
        <taxon>Dikarya</taxon>
        <taxon>Basidiomycota</taxon>
        <taxon>Pucciniomycotina</taxon>
        <taxon>Pucciniomycetes</taxon>
        <taxon>Pucciniales</taxon>
        <taxon>Pucciniaceae</taxon>
        <taxon>Puccinia</taxon>
    </lineage>
</organism>
<dbReference type="GeneID" id="10542658"/>
<reference evidence="2" key="2">
    <citation type="journal article" date="2011" name="Proc. Natl. Acad. Sci. U.S.A.">
        <title>Obligate biotrophy features unraveled by the genomic analysis of rust fungi.</title>
        <authorList>
            <person name="Duplessis S."/>
            <person name="Cuomo C.A."/>
            <person name="Lin Y.-C."/>
            <person name="Aerts A."/>
            <person name="Tisserant E."/>
            <person name="Veneault-Fourrey C."/>
            <person name="Joly D.L."/>
            <person name="Hacquard S."/>
            <person name="Amselem J."/>
            <person name="Cantarel B.L."/>
            <person name="Chiu R."/>
            <person name="Coutinho P.M."/>
            <person name="Feau N."/>
            <person name="Field M."/>
            <person name="Frey P."/>
            <person name="Gelhaye E."/>
            <person name="Goldberg J."/>
            <person name="Grabherr M.G."/>
            <person name="Kodira C.D."/>
            <person name="Kohler A."/>
            <person name="Kuees U."/>
            <person name="Lindquist E.A."/>
            <person name="Lucas S.M."/>
            <person name="Mago R."/>
            <person name="Mauceli E."/>
            <person name="Morin E."/>
            <person name="Murat C."/>
            <person name="Pangilinan J.L."/>
            <person name="Park R."/>
            <person name="Pearson M."/>
            <person name="Quesneville H."/>
            <person name="Rouhier N."/>
            <person name="Sakthikumar S."/>
            <person name="Salamov A.A."/>
            <person name="Schmutz J."/>
            <person name="Selles B."/>
            <person name="Shapiro H."/>
            <person name="Tanguay P."/>
            <person name="Tuskan G.A."/>
            <person name="Henrissat B."/>
            <person name="Van de Peer Y."/>
            <person name="Rouze P."/>
            <person name="Ellis J.G."/>
            <person name="Dodds P.N."/>
            <person name="Schein J.E."/>
            <person name="Zhong S."/>
            <person name="Hamelin R.C."/>
            <person name="Grigoriev I.V."/>
            <person name="Szabo L.J."/>
            <person name="Martin F."/>
        </authorList>
    </citation>
    <scope>NUCLEOTIDE SEQUENCE [LARGE SCALE GENOMIC DNA]</scope>
    <source>
        <strain evidence="2">CRL 75-36-700-3 / race SCCL</strain>
    </source>
</reference>
<dbReference type="InParanoid" id="E3L8H7"/>
<reference key="1">
    <citation type="submission" date="2007-01" db="EMBL/GenBank/DDBJ databases">
        <title>The Genome Sequence of Puccinia graminis f. sp. tritici Strain CRL 75-36-700-3.</title>
        <authorList>
            <consortium name="The Broad Institute Genome Sequencing Platform"/>
            <person name="Birren B."/>
            <person name="Lander E."/>
            <person name="Galagan J."/>
            <person name="Nusbaum C."/>
            <person name="Devon K."/>
            <person name="Cuomo C."/>
            <person name="Jaffe D."/>
            <person name="Butler J."/>
            <person name="Alvarez P."/>
            <person name="Gnerre S."/>
            <person name="Grabherr M."/>
            <person name="Mauceli E."/>
            <person name="Brockman W."/>
            <person name="Young S."/>
            <person name="LaButti K."/>
            <person name="Sykes S."/>
            <person name="DeCaprio D."/>
            <person name="Crawford M."/>
            <person name="Koehrsen M."/>
            <person name="Engels R."/>
            <person name="Montgomery P."/>
            <person name="Pearson M."/>
            <person name="Howarth C."/>
            <person name="Larson L."/>
            <person name="White J."/>
            <person name="Zeng Q."/>
            <person name="Kodira C."/>
            <person name="Yandava C."/>
            <person name="Alvarado L."/>
            <person name="O'Leary S."/>
            <person name="Szabo L."/>
            <person name="Dean R."/>
            <person name="Schein J."/>
        </authorList>
    </citation>
    <scope>NUCLEOTIDE SEQUENCE</scope>
    <source>
        <strain>CRL 75-36-700-3</strain>
    </source>
</reference>
<evidence type="ECO:0000313" key="1">
    <source>
        <dbReference type="EMBL" id="EFP92852.1"/>
    </source>
</evidence>
<dbReference type="HOGENOM" id="CLU_1897231_0_0_1"/>
<accession>E3L8H7</accession>
<proteinExistence type="predicted"/>
<evidence type="ECO:0000313" key="2">
    <source>
        <dbReference type="Proteomes" id="UP000008783"/>
    </source>
</evidence>